<dbReference type="Gene3D" id="1.20.1250.20">
    <property type="entry name" value="MFS general substrate transporter like domains"/>
    <property type="match status" value="1"/>
</dbReference>
<feature type="transmembrane region" description="Helical" evidence="6">
    <location>
        <begin position="90"/>
        <end position="107"/>
    </location>
</feature>
<dbReference type="InterPro" id="IPR020846">
    <property type="entry name" value="MFS_dom"/>
</dbReference>
<evidence type="ECO:0000313" key="8">
    <source>
        <dbReference type="EMBL" id="TFK22098.1"/>
    </source>
</evidence>
<dbReference type="Proteomes" id="UP000307440">
    <property type="component" value="Unassembled WGS sequence"/>
</dbReference>
<feature type="transmembrane region" description="Helical" evidence="6">
    <location>
        <begin position="440"/>
        <end position="463"/>
    </location>
</feature>
<dbReference type="PANTHER" id="PTHR43791">
    <property type="entry name" value="PERMEASE-RELATED"/>
    <property type="match status" value="1"/>
</dbReference>
<feature type="transmembrane region" description="Helical" evidence="6">
    <location>
        <begin position="215"/>
        <end position="235"/>
    </location>
</feature>
<reference evidence="8 9" key="1">
    <citation type="journal article" date="2019" name="Nat. Ecol. Evol.">
        <title>Megaphylogeny resolves global patterns of mushroom evolution.</title>
        <authorList>
            <person name="Varga T."/>
            <person name="Krizsan K."/>
            <person name="Foldi C."/>
            <person name="Dima B."/>
            <person name="Sanchez-Garcia M."/>
            <person name="Sanchez-Ramirez S."/>
            <person name="Szollosi G.J."/>
            <person name="Szarkandi J.G."/>
            <person name="Papp V."/>
            <person name="Albert L."/>
            <person name="Andreopoulos W."/>
            <person name="Angelini C."/>
            <person name="Antonin V."/>
            <person name="Barry K.W."/>
            <person name="Bougher N.L."/>
            <person name="Buchanan P."/>
            <person name="Buyck B."/>
            <person name="Bense V."/>
            <person name="Catcheside P."/>
            <person name="Chovatia M."/>
            <person name="Cooper J."/>
            <person name="Damon W."/>
            <person name="Desjardin D."/>
            <person name="Finy P."/>
            <person name="Geml J."/>
            <person name="Haridas S."/>
            <person name="Hughes K."/>
            <person name="Justo A."/>
            <person name="Karasinski D."/>
            <person name="Kautmanova I."/>
            <person name="Kiss B."/>
            <person name="Kocsube S."/>
            <person name="Kotiranta H."/>
            <person name="LaButti K.M."/>
            <person name="Lechner B.E."/>
            <person name="Liimatainen K."/>
            <person name="Lipzen A."/>
            <person name="Lukacs Z."/>
            <person name="Mihaltcheva S."/>
            <person name="Morgado L.N."/>
            <person name="Niskanen T."/>
            <person name="Noordeloos M.E."/>
            <person name="Ohm R.A."/>
            <person name="Ortiz-Santana B."/>
            <person name="Ovrebo C."/>
            <person name="Racz N."/>
            <person name="Riley R."/>
            <person name="Savchenko A."/>
            <person name="Shiryaev A."/>
            <person name="Soop K."/>
            <person name="Spirin V."/>
            <person name="Szebenyi C."/>
            <person name="Tomsovsky M."/>
            <person name="Tulloss R.E."/>
            <person name="Uehling J."/>
            <person name="Grigoriev I.V."/>
            <person name="Vagvolgyi C."/>
            <person name="Papp T."/>
            <person name="Martin F.M."/>
            <person name="Miettinen O."/>
            <person name="Hibbett D.S."/>
            <person name="Nagy L.G."/>
        </authorList>
    </citation>
    <scope>NUCLEOTIDE SEQUENCE [LARGE SCALE GENOMIC DNA]</scope>
    <source>
        <strain evidence="8 9">CBS 121175</strain>
    </source>
</reference>
<dbReference type="AlphaFoldDB" id="A0A5C3L1L4"/>
<dbReference type="Pfam" id="PF07690">
    <property type="entry name" value="MFS_1"/>
    <property type="match status" value="1"/>
</dbReference>
<keyword evidence="4 6" id="KW-1133">Transmembrane helix</keyword>
<organism evidence="8 9">
    <name type="scientific">Coprinopsis marcescibilis</name>
    <name type="common">Agaric fungus</name>
    <name type="synonym">Psathyrella marcescibilis</name>
    <dbReference type="NCBI Taxonomy" id="230819"/>
    <lineage>
        <taxon>Eukaryota</taxon>
        <taxon>Fungi</taxon>
        <taxon>Dikarya</taxon>
        <taxon>Basidiomycota</taxon>
        <taxon>Agaricomycotina</taxon>
        <taxon>Agaricomycetes</taxon>
        <taxon>Agaricomycetidae</taxon>
        <taxon>Agaricales</taxon>
        <taxon>Agaricineae</taxon>
        <taxon>Psathyrellaceae</taxon>
        <taxon>Coprinopsis</taxon>
    </lineage>
</organism>
<dbReference type="GO" id="GO:0022857">
    <property type="term" value="F:transmembrane transporter activity"/>
    <property type="evidence" value="ECO:0007669"/>
    <property type="project" value="InterPro"/>
</dbReference>
<gene>
    <name evidence="8" type="ORF">FA15DRAFT_706687</name>
</gene>
<dbReference type="STRING" id="230819.A0A5C3L1L4"/>
<feature type="transmembrane region" description="Helical" evidence="6">
    <location>
        <begin position="119"/>
        <end position="138"/>
    </location>
</feature>
<protein>
    <submittedName>
        <fullName evidence="8">Membrane transporter</fullName>
    </submittedName>
</protein>
<feature type="transmembrane region" description="Helical" evidence="6">
    <location>
        <begin position="407"/>
        <end position="428"/>
    </location>
</feature>
<comment type="subcellular location">
    <subcellularLocation>
        <location evidence="1">Membrane</location>
        <topology evidence="1">Multi-pass membrane protein</topology>
    </subcellularLocation>
</comment>
<evidence type="ECO:0000256" key="4">
    <source>
        <dbReference type="ARBA" id="ARBA00022989"/>
    </source>
</evidence>
<feature type="transmembrane region" description="Helical" evidence="6">
    <location>
        <begin position="277"/>
        <end position="297"/>
    </location>
</feature>
<dbReference type="SUPFAM" id="SSF103473">
    <property type="entry name" value="MFS general substrate transporter"/>
    <property type="match status" value="1"/>
</dbReference>
<feature type="transmembrane region" description="Helical" evidence="6">
    <location>
        <begin position="317"/>
        <end position="340"/>
    </location>
</feature>
<evidence type="ECO:0000256" key="6">
    <source>
        <dbReference type="SAM" id="Phobius"/>
    </source>
</evidence>
<accession>A0A5C3L1L4</accession>
<feature type="domain" description="Major facilitator superfamily (MFS) profile" evidence="7">
    <location>
        <begin position="54"/>
        <end position="468"/>
    </location>
</feature>
<name>A0A5C3L1L4_COPMA</name>
<dbReference type="GO" id="GO:0016020">
    <property type="term" value="C:membrane"/>
    <property type="evidence" value="ECO:0007669"/>
    <property type="project" value="UniProtKB-SubCell"/>
</dbReference>
<sequence length="515" mass="58781">MTSEKDVVTEERRNSTIVQARDVDVAAMVMDDNFENDLTPEISEKLRRKIDLHMMPLMCFSFVLMIADQVVVAQSAILGIFEGASLTQNQFNWLATVLYITIMVFEYPQNLALQRYPVAKWMSVNIFIWSIALLAHAACKSFGALVACRIVMGMCESVILPGFMIVTSMFYTRSEHTHRVGLWYMAGMCGSSFLGFIAAALLYVPESSPLMPWQWMMIIMGVVTFLFAIVFVVFFPDSPTTARFLTKEERVWAVQRIRVNQTGVENKRWKKEQSMETIWDLKVWIMAGFGFVSHVPISMSFQKQIIVSQLGFSPLSTTLLSCADGAITIIGILIGLWIASRPYIGRGYATVITSVPPFLGAVLINVLPPNNKIVSLFMYWLSYWVMVPYTIFLGWIGSLVAGHTKRITTNTIVLISAYLGTAVGPFMWRKEYQPRNRIPWLIIALCVIVGALMLLALRIMLYFENKRRDNQPRDTSYDEMYMKKEEEDGTIIKQRVDKAFLDLTDKQNKDFRYLL</sequence>
<dbReference type="InterPro" id="IPR036259">
    <property type="entry name" value="MFS_trans_sf"/>
</dbReference>
<keyword evidence="2" id="KW-0813">Transport</keyword>
<feature type="transmembrane region" description="Helical" evidence="6">
    <location>
        <begin position="182"/>
        <end position="203"/>
    </location>
</feature>
<proteinExistence type="predicted"/>
<feature type="transmembrane region" description="Helical" evidence="6">
    <location>
        <begin position="347"/>
        <end position="367"/>
    </location>
</feature>
<dbReference type="PROSITE" id="PS50850">
    <property type="entry name" value="MFS"/>
    <property type="match status" value="1"/>
</dbReference>
<evidence type="ECO:0000256" key="1">
    <source>
        <dbReference type="ARBA" id="ARBA00004141"/>
    </source>
</evidence>
<dbReference type="PANTHER" id="PTHR43791:SF63">
    <property type="entry name" value="HIGH AFFINITY CYSTEINE TRANSPORTER"/>
    <property type="match status" value="1"/>
</dbReference>
<evidence type="ECO:0000256" key="5">
    <source>
        <dbReference type="ARBA" id="ARBA00023136"/>
    </source>
</evidence>
<dbReference type="OrthoDB" id="6730379at2759"/>
<keyword evidence="9" id="KW-1185">Reference proteome</keyword>
<feature type="transmembrane region" description="Helical" evidence="6">
    <location>
        <begin position="57"/>
        <end position="78"/>
    </location>
</feature>
<evidence type="ECO:0000259" key="7">
    <source>
        <dbReference type="PROSITE" id="PS50850"/>
    </source>
</evidence>
<evidence type="ECO:0000256" key="2">
    <source>
        <dbReference type="ARBA" id="ARBA00022448"/>
    </source>
</evidence>
<dbReference type="InterPro" id="IPR011701">
    <property type="entry name" value="MFS"/>
</dbReference>
<keyword evidence="5 6" id="KW-0472">Membrane</keyword>
<feature type="transmembrane region" description="Helical" evidence="6">
    <location>
        <begin position="144"/>
        <end position="170"/>
    </location>
</feature>
<feature type="transmembrane region" description="Helical" evidence="6">
    <location>
        <begin position="373"/>
        <end position="395"/>
    </location>
</feature>
<keyword evidence="3 6" id="KW-0812">Transmembrane</keyword>
<evidence type="ECO:0000256" key="3">
    <source>
        <dbReference type="ARBA" id="ARBA00022692"/>
    </source>
</evidence>
<dbReference type="EMBL" id="ML210250">
    <property type="protein sequence ID" value="TFK22098.1"/>
    <property type="molecule type" value="Genomic_DNA"/>
</dbReference>
<evidence type="ECO:0000313" key="9">
    <source>
        <dbReference type="Proteomes" id="UP000307440"/>
    </source>
</evidence>